<feature type="signal peptide" evidence="3">
    <location>
        <begin position="1"/>
        <end position="28"/>
    </location>
</feature>
<name>A0A6A6X6Z9_9PLEO</name>
<dbReference type="OrthoDB" id="3945378at2759"/>
<keyword evidence="2" id="KW-0472">Membrane</keyword>
<evidence type="ECO:0000313" key="4">
    <source>
        <dbReference type="EMBL" id="KAF2792031.1"/>
    </source>
</evidence>
<feature type="transmembrane region" description="Helical" evidence="2">
    <location>
        <begin position="118"/>
        <end position="139"/>
    </location>
</feature>
<accession>A0A6A6X6Z9</accession>
<organism evidence="4 5">
    <name type="scientific">Melanomma pulvis-pyrius CBS 109.77</name>
    <dbReference type="NCBI Taxonomy" id="1314802"/>
    <lineage>
        <taxon>Eukaryota</taxon>
        <taxon>Fungi</taxon>
        <taxon>Dikarya</taxon>
        <taxon>Ascomycota</taxon>
        <taxon>Pezizomycotina</taxon>
        <taxon>Dothideomycetes</taxon>
        <taxon>Pleosporomycetidae</taxon>
        <taxon>Pleosporales</taxon>
        <taxon>Melanommataceae</taxon>
        <taxon>Melanomma</taxon>
    </lineage>
</organism>
<feature type="transmembrane region" description="Helical" evidence="2">
    <location>
        <begin position="159"/>
        <end position="180"/>
    </location>
</feature>
<feature type="transmembrane region" description="Helical" evidence="2">
    <location>
        <begin position="210"/>
        <end position="227"/>
    </location>
</feature>
<keyword evidence="2" id="KW-0812">Transmembrane</keyword>
<gene>
    <name evidence="4" type="ORF">K505DRAFT_339041</name>
</gene>
<feature type="transmembrane region" description="Helical" evidence="2">
    <location>
        <begin position="340"/>
        <end position="362"/>
    </location>
</feature>
<dbReference type="Proteomes" id="UP000799757">
    <property type="component" value="Unassembled WGS sequence"/>
</dbReference>
<dbReference type="EMBL" id="MU001989">
    <property type="protein sequence ID" value="KAF2792031.1"/>
    <property type="molecule type" value="Genomic_DNA"/>
</dbReference>
<evidence type="ECO:0000313" key="5">
    <source>
        <dbReference type="Proteomes" id="UP000799757"/>
    </source>
</evidence>
<reference evidence="4" key="1">
    <citation type="journal article" date="2020" name="Stud. Mycol.">
        <title>101 Dothideomycetes genomes: a test case for predicting lifestyles and emergence of pathogens.</title>
        <authorList>
            <person name="Haridas S."/>
            <person name="Albert R."/>
            <person name="Binder M."/>
            <person name="Bloem J."/>
            <person name="Labutti K."/>
            <person name="Salamov A."/>
            <person name="Andreopoulos B."/>
            <person name="Baker S."/>
            <person name="Barry K."/>
            <person name="Bills G."/>
            <person name="Bluhm B."/>
            <person name="Cannon C."/>
            <person name="Castanera R."/>
            <person name="Culley D."/>
            <person name="Daum C."/>
            <person name="Ezra D."/>
            <person name="Gonzalez J."/>
            <person name="Henrissat B."/>
            <person name="Kuo A."/>
            <person name="Liang C."/>
            <person name="Lipzen A."/>
            <person name="Lutzoni F."/>
            <person name="Magnuson J."/>
            <person name="Mondo S."/>
            <person name="Nolan M."/>
            <person name="Ohm R."/>
            <person name="Pangilinan J."/>
            <person name="Park H.-J."/>
            <person name="Ramirez L."/>
            <person name="Alfaro M."/>
            <person name="Sun H."/>
            <person name="Tritt A."/>
            <person name="Yoshinaga Y."/>
            <person name="Zwiers L.-H."/>
            <person name="Turgeon B."/>
            <person name="Goodwin S."/>
            <person name="Spatafora J."/>
            <person name="Crous P."/>
            <person name="Grigoriev I."/>
        </authorList>
    </citation>
    <scope>NUCLEOTIDE SEQUENCE</scope>
    <source>
        <strain evidence="4">CBS 109.77</strain>
    </source>
</reference>
<protein>
    <recommendedName>
        <fullName evidence="6">Integral membrane protein</fullName>
    </recommendedName>
</protein>
<evidence type="ECO:0008006" key="6">
    <source>
        <dbReference type="Google" id="ProtNLM"/>
    </source>
</evidence>
<dbReference type="AlphaFoldDB" id="A0A6A6X6Z9"/>
<feature type="transmembrane region" description="Helical" evidence="2">
    <location>
        <begin position="374"/>
        <end position="396"/>
    </location>
</feature>
<feature type="region of interest" description="Disordered" evidence="1">
    <location>
        <begin position="442"/>
        <end position="461"/>
    </location>
</feature>
<feature type="chain" id="PRO_5025561677" description="Integral membrane protein" evidence="3">
    <location>
        <begin position="29"/>
        <end position="644"/>
    </location>
</feature>
<sequence length="644" mass="73542">MVTTISKAQILLCIVALIVCLSTTGSDASPLPFSDGLDPRLSKAIPVRRAECSFVGNSDVYGLGIRLGVYLQWLVSHIANRSYYARGSIGNLLDTNAIFLSALLVATSLLSMRKDETYAVEITISLYLMWGTLGSVFTIRGYRTILAPKDKLHKPFSRLGAHTRAILSLATSSLSIWFWFAGAKSLKATSCVPYIFFFARVHLLGWARIIYQIASVASAFYSGWYILLNFPSLVVATVNVCSSLIADFHYVVSHLRVKKPRRSTMPVSTAMKLWWYAWSVDTFSESRQYSVPNYTDEKLLKSFPGRSLIDRVQYRMLQLTLLLDPYAHSISQFLQPHGSYFTPFWMIWSLIAIELTLSWNGVTGVYDIDSTGQLIPFITGILSLVGLLQATVTTYLKETYRSPIGYESVYLRFNDTKRRGRLVFKIDYSLRRRHSFELARSIDEENHNTSSDGAKPKPPNRLNRALEQLKETTTFFPPERAERRYWHTLPDPGPDVLLTRSDPLMNVISIAESISHWEDSCIHEPWFINAILPARKDIVLNLWLSVKLKDPGFHELYLGQITCIRMALEKLPRFGLEDYPEWLDIKEYLENTLESRLGPDWETWDRPWPQERVSRKENKRRARETAETLAFSPISRLSSCSPLP</sequence>
<evidence type="ECO:0000256" key="2">
    <source>
        <dbReference type="SAM" id="Phobius"/>
    </source>
</evidence>
<evidence type="ECO:0000256" key="1">
    <source>
        <dbReference type="SAM" id="MobiDB-lite"/>
    </source>
</evidence>
<evidence type="ECO:0000256" key="3">
    <source>
        <dbReference type="SAM" id="SignalP"/>
    </source>
</evidence>
<proteinExistence type="predicted"/>
<keyword evidence="5" id="KW-1185">Reference proteome</keyword>
<feature type="transmembrane region" description="Helical" evidence="2">
    <location>
        <begin position="233"/>
        <end position="252"/>
    </location>
</feature>
<keyword evidence="2" id="KW-1133">Transmembrane helix</keyword>
<feature type="transmembrane region" description="Helical" evidence="2">
    <location>
        <begin position="92"/>
        <end position="112"/>
    </location>
</feature>
<keyword evidence="3" id="KW-0732">Signal</keyword>